<reference evidence="2 3" key="1">
    <citation type="submission" date="2024-01" db="EMBL/GenBank/DDBJ databases">
        <title>Hyphobacterium bacterium isolated from marine sediment.</title>
        <authorList>
            <person name="Zhao S."/>
        </authorList>
    </citation>
    <scope>NUCLEOTIDE SEQUENCE [LARGE SCALE GENOMIC DNA]</scope>
    <source>
        <strain evidence="2 3">Y60-23</strain>
    </source>
</reference>
<proteinExistence type="inferred from homology"/>
<feature type="transmembrane region" description="Helical" evidence="1">
    <location>
        <begin position="6"/>
        <end position="25"/>
    </location>
</feature>
<dbReference type="InterPro" id="IPR002994">
    <property type="entry name" value="Surf1/Shy1"/>
</dbReference>
<organism evidence="2 3">
    <name type="scientific">Hyphobacterium marinum</name>
    <dbReference type="NCBI Taxonomy" id="3116574"/>
    <lineage>
        <taxon>Bacteria</taxon>
        <taxon>Pseudomonadati</taxon>
        <taxon>Pseudomonadota</taxon>
        <taxon>Alphaproteobacteria</taxon>
        <taxon>Maricaulales</taxon>
        <taxon>Maricaulaceae</taxon>
        <taxon>Hyphobacterium</taxon>
    </lineage>
</organism>
<dbReference type="RefSeq" id="WP_330195542.1">
    <property type="nucleotide sequence ID" value="NZ_JAZDRO010000001.1"/>
</dbReference>
<gene>
    <name evidence="2" type="ORF">V0U35_04910</name>
</gene>
<accession>A0ABU7LWT5</accession>
<keyword evidence="1" id="KW-1003">Cell membrane</keyword>
<comment type="similarity">
    <text evidence="1">Belongs to the SURF1 family.</text>
</comment>
<comment type="subcellular location">
    <subcellularLocation>
        <location evidence="1">Cell membrane</location>
        <topology evidence="1">Multi-pass membrane protein</topology>
    </subcellularLocation>
</comment>
<comment type="caution">
    <text evidence="2">The sequence shown here is derived from an EMBL/GenBank/DDBJ whole genome shotgun (WGS) entry which is preliminary data.</text>
</comment>
<keyword evidence="1" id="KW-1133">Transmembrane helix</keyword>
<evidence type="ECO:0000313" key="2">
    <source>
        <dbReference type="EMBL" id="MEE2566013.1"/>
    </source>
</evidence>
<dbReference type="CDD" id="cd06662">
    <property type="entry name" value="SURF1"/>
    <property type="match status" value="1"/>
</dbReference>
<dbReference type="Pfam" id="PF02104">
    <property type="entry name" value="SURF1"/>
    <property type="match status" value="1"/>
</dbReference>
<feature type="transmembrane region" description="Helical" evidence="1">
    <location>
        <begin position="198"/>
        <end position="218"/>
    </location>
</feature>
<dbReference type="EMBL" id="JAZDRO010000001">
    <property type="protein sequence ID" value="MEE2566013.1"/>
    <property type="molecule type" value="Genomic_DNA"/>
</dbReference>
<keyword evidence="1" id="KW-0812">Transmembrane</keyword>
<dbReference type="PROSITE" id="PS50895">
    <property type="entry name" value="SURF1"/>
    <property type="match status" value="1"/>
</dbReference>
<sequence length="228" mass="24409">MVFRPLPLLSFLTLVALALLVWLGLWQLSRMDEKADAIAAFEAASDVAPVSIEDALCGDTVLYGQRIARPDLPVDVELRFFGRDGADVAGWRLFSAVAVPDCAGADTGPALLVESGFVALDGSRTMLDGPLTLEAAPARGMFDADNDPASGTFHHYDATEMAAALGLPAVSDLMWLTARPSGLPPHLAQTPPSRHLGYALTWFGFAITLLGVYIAFHVTRGRLGFTRR</sequence>
<evidence type="ECO:0000313" key="3">
    <source>
        <dbReference type="Proteomes" id="UP001310692"/>
    </source>
</evidence>
<name>A0ABU7LWT5_9PROT</name>
<keyword evidence="3" id="KW-1185">Reference proteome</keyword>
<protein>
    <recommendedName>
        <fullName evidence="1">SURF1-like protein</fullName>
    </recommendedName>
</protein>
<evidence type="ECO:0000256" key="1">
    <source>
        <dbReference type="RuleBase" id="RU363076"/>
    </source>
</evidence>
<dbReference type="Proteomes" id="UP001310692">
    <property type="component" value="Unassembled WGS sequence"/>
</dbReference>
<keyword evidence="1" id="KW-0472">Membrane</keyword>